<sequence>MFSEFFIHRPKFAFVISILMMLAGLICMSKMPVAEYPEVSPPTISVSMNYTGASAEELAQVVAAPVEEQIVGMDDLLYYYSSCSNDGRYSLTLIFATGTNDDTAQQNVSNAIKQIESKLPSEIKQTGYNVRKRSGDMLCFVNFRCDENKMSVLELSNWVRMNIKDRVCDLDGISSADIIPSRNYAMRIWMNATRMSALNITPDDVRQAIEAQNIQAAAGSVGSQDEQSYATFKVTATGRLKTVEEFENIIVKYGDDGHITKIKDIATVELGAEKNSGYNRLNGQDAVGMIVFRTNDANAIDTVSALQNLMRQIEPTLPDGMEWSMGYDPTQAIEATMEEIVETLVVALVLVVLVTYIFLQDWRATLIPSIAIPVSLLGAFMIMYPLGYTINVLTMFGLILVIGSLVDDAIVVVENVMRLIQEEKLSPKEATIKSMKQITGAVIATTLVTLAVYVPIAFYGGMVGVIYTQFSVTMCVALCISTVNALTLSPALCALILRPANAKPSRLSVLFVPFNWCLNKARAIYIKGARLLVRNAWLTVLVMAFVFAANYFYYDGAPAAWNKLWRGEDAGTPAAAAKGRGGASKQESGLKYFDLLAPEQLNSSFIPTEDKGNLFVMVSMEGTATAKQRTDKVLRQIEERLSHIEGIRDVTAQSGYSFASGSGENSGMLIIQLDHWDERQSPDLSSSAIAQKVNAACADIPQATVIAMTPPAIQGLGITGGISMVLQVSGDATPQDLGNMVKEVQARLRARTDLVANTRCEFDADIPQVHLDINRDKAQALKVPVRTIFTTLQSIMASSYINDFTLNGFNFKVMIQGATPDRRTADDILNQMVRSDTGDMVPLSALCTLSYRMGPSNYGRFQQYMSADIDVTAAQGVGSGQVMDLIEEIVADINNEERAAGRDRQWMVSWKALSYQERANEGKIGLLIGLALMFAYLFLVAQYESWTTPVPVIFSVSVATLGALMGAQLCGLTLSIYVQLGILMLIGLASKNAILMVEFSKEEHEQGVPIREAAIRGANMRFRAVMMTAISFIIGVFPMVVATGSGAASRQEIGITTFSGMLLATCFGIFTVPALYAIFARMRDATVSFFTGRKLRKEEKEQAAQQNSADQQA</sequence>
<keyword evidence="3" id="KW-1003">Cell membrane</keyword>
<keyword evidence="4" id="KW-0997">Cell inner membrane</keyword>
<dbReference type="InterPro" id="IPR001036">
    <property type="entry name" value="Acrflvin-R"/>
</dbReference>
<dbReference type="PANTHER" id="PTHR32063">
    <property type="match status" value="1"/>
</dbReference>
<dbReference type="Gene3D" id="3.30.2090.10">
    <property type="entry name" value="Multidrug efflux transporter AcrB TolC docking domain, DN and DC subdomains"/>
    <property type="match status" value="2"/>
</dbReference>
<evidence type="ECO:0000256" key="1">
    <source>
        <dbReference type="ARBA" id="ARBA00004429"/>
    </source>
</evidence>
<dbReference type="SUPFAM" id="SSF82714">
    <property type="entry name" value="Multidrug efflux transporter AcrB TolC docking domain, DN and DC subdomains"/>
    <property type="match status" value="2"/>
</dbReference>
<dbReference type="EMBL" id="DXFQ01000010">
    <property type="protein sequence ID" value="HIX19097.1"/>
    <property type="molecule type" value="Genomic_DNA"/>
</dbReference>
<dbReference type="Gene3D" id="1.20.1640.10">
    <property type="entry name" value="Multidrug efflux transporter AcrB transmembrane domain"/>
    <property type="match status" value="3"/>
</dbReference>
<dbReference type="Proteomes" id="UP000823964">
    <property type="component" value="Unassembled WGS sequence"/>
</dbReference>
<proteinExistence type="predicted"/>
<feature type="transmembrane region" description="Helical" evidence="8">
    <location>
        <begin position="1053"/>
        <end position="1079"/>
    </location>
</feature>
<feature type="transmembrane region" description="Helical" evidence="8">
    <location>
        <begin position="392"/>
        <end position="417"/>
    </location>
</feature>
<evidence type="ECO:0000256" key="8">
    <source>
        <dbReference type="SAM" id="Phobius"/>
    </source>
</evidence>
<evidence type="ECO:0000256" key="4">
    <source>
        <dbReference type="ARBA" id="ARBA00022519"/>
    </source>
</evidence>
<dbReference type="PRINTS" id="PR00702">
    <property type="entry name" value="ACRIFLAVINRP"/>
</dbReference>
<dbReference type="SUPFAM" id="SSF82866">
    <property type="entry name" value="Multidrug efflux transporter AcrB transmembrane domain"/>
    <property type="match status" value="2"/>
</dbReference>
<evidence type="ECO:0000256" key="7">
    <source>
        <dbReference type="ARBA" id="ARBA00023136"/>
    </source>
</evidence>
<keyword evidence="2" id="KW-0813">Transport</keyword>
<dbReference type="AlphaFoldDB" id="A0A9D1V9M1"/>
<dbReference type="GO" id="GO:0042910">
    <property type="term" value="F:xenobiotic transmembrane transporter activity"/>
    <property type="evidence" value="ECO:0007669"/>
    <property type="project" value="TreeGrafter"/>
</dbReference>
<comment type="subcellular location">
    <subcellularLocation>
        <location evidence="1">Cell inner membrane</location>
        <topology evidence="1">Multi-pass membrane protein</topology>
    </subcellularLocation>
</comment>
<keyword evidence="6 8" id="KW-1133">Transmembrane helix</keyword>
<name>A0A9D1V9M1_9BACT</name>
<keyword evidence="7 8" id="KW-0472">Membrane</keyword>
<dbReference type="Gene3D" id="3.30.70.1430">
    <property type="entry name" value="Multidrug efflux transporter AcrB pore domain"/>
    <property type="match status" value="2"/>
</dbReference>
<accession>A0A9D1V9M1</accession>
<dbReference type="PANTHER" id="PTHR32063:SF76">
    <property type="entry name" value="EFFLUX PUMP MEMBRANE TRANSPORTER"/>
    <property type="match status" value="1"/>
</dbReference>
<keyword evidence="5 8" id="KW-0812">Transmembrane</keyword>
<feature type="transmembrane region" description="Helical" evidence="8">
    <location>
        <begin position="366"/>
        <end position="386"/>
    </location>
</feature>
<dbReference type="Pfam" id="PF00873">
    <property type="entry name" value="ACR_tran"/>
    <property type="match status" value="2"/>
</dbReference>
<feature type="transmembrane region" description="Helical" evidence="8">
    <location>
        <begin position="12"/>
        <end position="31"/>
    </location>
</feature>
<feature type="transmembrane region" description="Helical" evidence="8">
    <location>
        <begin position="953"/>
        <end position="974"/>
    </location>
</feature>
<evidence type="ECO:0000256" key="6">
    <source>
        <dbReference type="ARBA" id="ARBA00022989"/>
    </source>
</evidence>
<evidence type="ECO:0000313" key="10">
    <source>
        <dbReference type="Proteomes" id="UP000823964"/>
    </source>
</evidence>
<evidence type="ECO:0000256" key="2">
    <source>
        <dbReference type="ARBA" id="ARBA00022448"/>
    </source>
</evidence>
<dbReference type="FunFam" id="1.20.1640.10:FF:000001">
    <property type="entry name" value="Efflux pump membrane transporter"/>
    <property type="match status" value="1"/>
</dbReference>
<feature type="transmembrane region" description="Helical" evidence="8">
    <location>
        <begin position="1020"/>
        <end position="1041"/>
    </location>
</feature>
<feature type="transmembrane region" description="Helical" evidence="8">
    <location>
        <begin position="470"/>
        <end position="497"/>
    </location>
</feature>
<dbReference type="Gene3D" id="3.30.70.1320">
    <property type="entry name" value="Multidrug efflux transporter AcrB pore domain like"/>
    <property type="match status" value="1"/>
</dbReference>
<protein>
    <submittedName>
        <fullName evidence="9">Efflux RND transporter permease subunit</fullName>
    </submittedName>
</protein>
<feature type="transmembrane region" description="Helical" evidence="8">
    <location>
        <begin position="924"/>
        <end position="941"/>
    </location>
</feature>
<reference evidence="9" key="1">
    <citation type="journal article" date="2021" name="PeerJ">
        <title>Extensive microbial diversity within the chicken gut microbiome revealed by metagenomics and culture.</title>
        <authorList>
            <person name="Gilroy R."/>
            <person name="Ravi A."/>
            <person name="Getino M."/>
            <person name="Pursley I."/>
            <person name="Horton D.L."/>
            <person name="Alikhan N.F."/>
            <person name="Baker D."/>
            <person name="Gharbi K."/>
            <person name="Hall N."/>
            <person name="Watson M."/>
            <person name="Adriaenssens E.M."/>
            <person name="Foster-Nyarko E."/>
            <person name="Jarju S."/>
            <person name="Secka A."/>
            <person name="Antonio M."/>
            <person name="Oren A."/>
            <person name="Chaudhuri R.R."/>
            <person name="La Ragione R."/>
            <person name="Hildebrand F."/>
            <person name="Pallen M.J."/>
        </authorList>
    </citation>
    <scope>NUCLEOTIDE SEQUENCE</scope>
    <source>
        <strain evidence="9">14975</strain>
    </source>
</reference>
<organism evidence="9 10">
    <name type="scientific">Candidatus Akkermansia intestinigallinarum</name>
    <dbReference type="NCBI Taxonomy" id="2838431"/>
    <lineage>
        <taxon>Bacteria</taxon>
        <taxon>Pseudomonadati</taxon>
        <taxon>Verrucomicrobiota</taxon>
        <taxon>Verrucomicrobiia</taxon>
        <taxon>Verrucomicrobiales</taxon>
        <taxon>Akkermansiaceae</taxon>
        <taxon>Akkermansia</taxon>
    </lineage>
</organism>
<feature type="transmembrane region" description="Helical" evidence="8">
    <location>
        <begin position="536"/>
        <end position="554"/>
    </location>
</feature>
<feature type="transmembrane region" description="Helical" evidence="8">
    <location>
        <begin position="980"/>
        <end position="999"/>
    </location>
</feature>
<dbReference type="GO" id="GO:0005886">
    <property type="term" value="C:plasma membrane"/>
    <property type="evidence" value="ECO:0007669"/>
    <property type="project" value="UniProtKB-SubCell"/>
</dbReference>
<evidence type="ECO:0000256" key="5">
    <source>
        <dbReference type="ARBA" id="ARBA00022692"/>
    </source>
</evidence>
<dbReference type="InterPro" id="IPR027463">
    <property type="entry name" value="AcrB_DN_DC_subdom"/>
</dbReference>
<dbReference type="SUPFAM" id="SSF82693">
    <property type="entry name" value="Multidrug efflux transporter AcrB pore domain, PN1, PN2, PC1 and PC2 subdomains"/>
    <property type="match status" value="4"/>
</dbReference>
<reference evidence="9" key="2">
    <citation type="submission" date="2021-04" db="EMBL/GenBank/DDBJ databases">
        <authorList>
            <person name="Gilroy R."/>
        </authorList>
    </citation>
    <scope>NUCLEOTIDE SEQUENCE</scope>
    <source>
        <strain evidence="9">14975</strain>
    </source>
</reference>
<dbReference type="Gene3D" id="3.30.70.1440">
    <property type="entry name" value="Multidrug efflux transporter AcrB pore domain"/>
    <property type="match status" value="1"/>
</dbReference>
<comment type="caution">
    <text evidence="9">The sequence shown here is derived from an EMBL/GenBank/DDBJ whole genome shotgun (WGS) entry which is preliminary data.</text>
</comment>
<gene>
    <name evidence="9" type="ORF">H9862_00670</name>
</gene>
<evidence type="ECO:0000313" key="9">
    <source>
        <dbReference type="EMBL" id="HIX19097.1"/>
    </source>
</evidence>
<evidence type="ECO:0000256" key="3">
    <source>
        <dbReference type="ARBA" id="ARBA00022475"/>
    </source>
</evidence>
<feature type="transmembrane region" description="Helical" evidence="8">
    <location>
        <begin position="340"/>
        <end position="359"/>
    </location>
</feature>
<feature type="transmembrane region" description="Helical" evidence="8">
    <location>
        <begin position="438"/>
        <end position="458"/>
    </location>
</feature>